<proteinExistence type="inferred from homology"/>
<evidence type="ECO:0000313" key="8">
    <source>
        <dbReference type="Proteomes" id="UP000078383"/>
    </source>
</evidence>
<evidence type="ECO:0000256" key="2">
    <source>
        <dbReference type="ARBA" id="ARBA00012224"/>
    </source>
</evidence>
<organism evidence="7 8">
    <name type="scientific">[Ruminococcus] torques</name>
    <dbReference type="NCBI Taxonomy" id="33039"/>
    <lineage>
        <taxon>Bacteria</taxon>
        <taxon>Bacillati</taxon>
        <taxon>Bacillota</taxon>
        <taxon>Clostridia</taxon>
        <taxon>Lachnospirales</taxon>
        <taxon>Lachnospiraceae</taxon>
        <taxon>Mediterraneibacter</taxon>
    </lineage>
</organism>
<dbReference type="PANTHER" id="PTHR43525">
    <property type="entry name" value="PROTEIN MALY"/>
    <property type="match status" value="1"/>
</dbReference>
<dbReference type="NCBIfam" id="TIGR04350">
    <property type="entry name" value="C_S_lyase_PatB"/>
    <property type="match status" value="1"/>
</dbReference>
<dbReference type="InterPro" id="IPR015424">
    <property type="entry name" value="PyrdxlP-dep_Trfase"/>
</dbReference>
<dbReference type="AlphaFoldDB" id="A0A175A0Z9"/>
<keyword evidence="3" id="KW-0663">Pyridoxal phosphate</keyword>
<dbReference type="GO" id="GO:0047804">
    <property type="term" value="F:cysteine-S-conjugate beta-lyase activity"/>
    <property type="evidence" value="ECO:0007669"/>
    <property type="project" value="UniProtKB-EC"/>
</dbReference>
<dbReference type="EMBL" id="CZBX01000013">
    <property type="protein sequence ID" value="CUQ91972.1"/>
    <property type="molecule type" value="Genomic_DNA"/>
</dbReference>
<dbReference type="InterPro" id="IPR015421">
    <property type="entry name" value="PyrdxlP-dep_Trfase_major"/>
</dbReference>
<evidence type="ECO:0000259" key="6">
    <source>
        <dbReference type="Pfam" id="PF00155"/>
    </source>
</evidence>
<sequence>MSEKNLNFDQPVERRGTHSLKYDFAEERGRKKDILPLWVADMDFKTSSFVQEALIRQAEHGIYGYTESDQEYYDAVSSWMERRHGWKIDKEWITKTPGIVFALAMAVKAYTEPGDYILIQDPVYYPFREVIESNDRKVAANILICKEDGSYAIDFEDFERQIVEKGVKLFLFCSPHNPVSRVWTREEVERLGDICLKHQVIIVSDEIHADFVFEGKHQVLVDLKDEYKDITVTCTSPGKTFNLAGLQISNIIIPNASLRKEFQHQVTAAGYSQVGAPGIFALIAAYTQGEEWYQAMKQYVKSNIDFLHTWMAEHLPQIKVTKTEGTYLVWMDFRALGLSDKELKELIEDKAEVWLDGGAIFGESGSGFERINVACQRATLVEALDRIEKAVKEKVHG</sequence>
<reference evidence="7 8" key="1">
    <citation type="submission" date="2015-09" db="EMBL/GenBank/DDBJ databases">
        <authorList>
            <consortium name="Pathogen Informatics"/>
        </authorList>
    </citation>
    <scope>NUCLEOTIDE SEQUENCE [LARGE SCALE GENOMIC DNA]</scope>
    <source>
        <strain evidence="7 8">2789STDY5834889</strain>
    </source>
</reference>
<dbReference type="Gene3D" id="3.90.1150.10">
    <property type="entry name" value="Aspartate Aminotransferase, domain 1"/>
    <property type="match status" value="1"/>
</dbReference>
<evidence type="ECO:0000256" key="3">
    <source>
        <dbReference type="ARBA" id="ARBA00022898"/>
    </source>
</evidence>
<dbReference type="InterPro" id="IPR015422">
    <property type="entry name" value="PyrdxlP-dep_Trfase_small"/>
</dbReference>
<comment type="similarity">
    <text evidence="5">Belongs to the class-II pyridoxal-phosphate-dependent aminotransferase family. MalY/PatB cystathionine beta-lyase subfamily.</text>
</comment>
<dbReference type="InterPro" id="IPR004839">
    <property type="entry name" value="Aminotransferase_I/II_large"/>
</dbReference>
<dbReference type="GO" id="GO:0030170">
    <property type="term" value="F:pyridoxal phosphate binding"/>
    <property type="evidence" value="ECO:0007669"/>
    <property type="project" value="InterPro"/>
</dbReference>
<dbReference type="PANTHER" id="PTHR43525:SF1">
    <property type="entry name" value="PROTEIN MALY"/>
    <property type="match status" value="1"/>
</dbReference>
<evidence type="ECO:0000256" key="5">
    <source>
        <dbReference type="ARBA" id="ARBA00037974"/>
    </source>
</evidence>
<dbReference type="InterPro" id="IPR027619">
    <property type="entry name" value="C-S_lyase_PatB-like"/>
</dbReference>
<dbReference type="InterPro" id="IPR051798">
    <property type="entry name" value="Class-II_PLP-Dep_Aminotrans"/>
</dbReference>
<dbReference type="CDD" id="cd00609">
    <property type="entry name" value="AAT_like"/>
    <property type="match status" value="1"/>
</dbReference>
<dbReference type="Pfam" id="PF00155">
    <property type="entry name" value="Aminotran_1_2"/>
    <property type="match status" value="1"/>
</dbReference>
<protein>
    <recommendedName>
        <fullName evidence="2">cysteine-S-conjugate beta-lyase</fullName>
        <ecNumber evidence="2">4.4.1.13</ecNumber>
    </recommendedName>
</protein>
<dbReference type="Proteomes" id="UP000078383">
    <property type="component" value="Unassembled WGS sequence"/>
</dbReference>
<evidence type="ECO:0000256" key="1">
    <source>
        <dbReference type="ARBA" id="ARBA00001933"/>
    </source>
</evidence>
<gene>
    <name evidence="7" type="primary">patB</name>
    <name evidence="7" type="ORF">ERS852502_02526</name>
</gene>
<evidence type="ECO:0000256" key="4">
    <source>
        <dbReference type="ARBA" id="ARBA00023239"/>
    </source>
</evidence>
<comment type="cofactor">
    <cofactor evidence="1">
        <name>pyridoxal 5'-phosphate</name>
        <dbReference type="ChEBI" id="CHEBI:597326"/>
    </cofactor>
</comment>
<keyword evidence="4 7" id="KW-0456">Lyase</keyword>
<dbReference type="Gene3D" id="3.40.640.10">
    <property type="entry name" value="Type I PLP-dependent aspartate aminotransferase-like (Major domain)"/>
    <property type="match status" value="1"/>
</dbReference>
<dbReference type="SUPFAM" id="SSF53383">
    <property type="entry name" value="PLP-dependent transferases"/>
    <property type="match status" value="1"/>
</dbReference>
<name>A0A175A0Z9_9FIRM</name>
<dbReference type="RefSeq" id="WP_055173234.1">
    <property type="nucleotide sequence ID" value="NZ_CZBX01000013.1"/>
</dbReference>
<dbReference type="OrthoDB" id="9802872at2"/>
<accession>A0A175A0Z9</accession>
<evidence type="ECO:0000313" key="7">
    <source>
        <dbReference type="EMBL" id="CUQ91972.1"/>
    </source>
</evidence>
<dbReference type="EC" id="4.4.1.13" evidence="2"/>
<feature type="domain" description="Aminotransferase class I/classII large" evidence="6">
    <location>
        <begin position="33"/>
        <end position="387"/>
    </location>
</feature>